<dbReference type="InterPro" id="IPR016035">
    <property type="entry name" value="Acyl_Trfase/lysoPLipase"/>
</dbReference>
<comment type="similarity">
    <text evidence="4">Belongs to the fabD family.</text>
</comment>
<dbReference type="NCBIfam" id="TIGR00128">
    <property type="entry name" value="fabD"/>
    <property type="match status" value="1"/>
</dbReference>
<name>A0ABR7EVA1_9FIRM</name>
<accession>A0ABR7EVA1</accession>
<evidence type="ECO:0000256" key="4">
    <source>
        <dbReference type="PIRNR" id="PIRNR000446"/>
    </source>
</evidence>
<evidence type="ECO:0000259" key="5">
    <source>
        <dbReference type="SMART" id="SM00827"/>
    </source>
</evidence>
<dbReference type="InterPro" id="IPR016036">
    <property type="entry name" value="Malonyl_transacylase_ACP-bd"/>
</dbReference>
<evidence type="ECO:0000313" key="6">
    <source>
        <dbReference type="EMBL" id="MBC5665281.1"/>
    </source>
</evidence>
<sequence>MSKTAFIFPGQGAQKAGMGAGFYENSELAAKIYDEAAEHLGIDMKALCFEKNEKLDVTEYTQAAMVTTCLAMERVLENAGVKPDVTAGLSLGEYTAIAVAGGMTDQDAIRLVRKRGILMQNTVPAGEGAMCAVMALDAQKIENVIADISGVTVANYNCPGQIVITGEKNSVEKAVEKLKEAGAKRTILLNVSGPFHSPMLKPAGEELEKELEQTELHPLAIPYYTNVTAKKVEDIRETKALLKEQVSAPVRWMQSVEQMIADGVDTFVEIGPGRTLAGFLRKINRDVAVYNVAAWEDVDKIAEMLSEK</sequence>
<proteinExistence type="inferred from homology"/>
<dbReference type="SUPFAM" id="SSF52151">
    <property type="entry name" value="FabD/lysophospholipase-like"/>
    <property type="match status" value="1"/>
</dbReference>
<dbReference type="EMBL" id="JACOOY010000009">
    <property type="protein sequence ID" value="MBC5665281.1"/>
    <property type="molecule type" value="Genomic_DNA"/>
</dbReference>
<comment type="catalytic activity">
    <reaction evidence="3 4">
        <text>holo-[ACP] + malonyl-CoA = malonyl-[ACP] + CoA</text>
        <dbReference type="Rhea" id="RHEA:41792"/>
        <dbReference type="Rhea" id="RHEA-COMP:9623"/>
        <dbReference type="Rhea" id="RHEA-COMP:9685"/>
        <dbReference type="ChEBI" id="CHEBI:57287"/>
        <dbReference type="ChEBI" id="CHEBI:57384"/>
        <dbReference type="ChEBI" id="CHEBI:64479"/>
        <dbReference type="ChEBI" id="CHEBI:78449"/>
        <dbReference type="EC" id="2.3.1.39"/>
    </reaction>
</comment>
<dbReference type="RefSeq" id="WP_186855837.1">
    <property type="nucleotide sequence ID" value="NZ_JACOOY010000009.1"/>
</dbReference>
<dbReference type="SUPFAM" id="SSF55048">
    <property type="entry name" value="Probable ACP-binding domain of malonyl-CoA ACP transacylase"/>
    <property type="match status" value="1"/>
</dbReference>
<dbReference type="GO" id="GO:0004314">
    <property type="term" value="F:[acyl-carrier-protein] S-malonyltransferase activity"/>
    <property type="evidence" value="ECO:0007669"/>
    <property type="project" value="UniProtKB-EC"/>
</dbReference>
<reference evidence="6 7" key="1">
    <citation type="submission" date="2020-08" db="EMBL/GenBank/DDBJ databases">
        <title>Genome public.</title>
        <authorList>
            <person name="Liu C."/>
            <person name="Sun Q."/>
        </authorList>
    </citation>
    <scope>NUCLEOTIDE SEQUENCE [LARGE SCALE GENOMIC DNA]</scope>
    <source>
        <strain evidence="6 7">NSJ-36</strain>
    </source>
</reference>
<dbReference type="EC" id="2.3.1.39" evidence="4"/>
<gene>
    <name evidence="6" type="primary">fabD</name>
    <name evidence="6" type="ORF">H8S07_08315</name>
</gene>
<dbReference type="InterPro" id="IPR001227">
    <property type="entry name" value="Ac_transferase_dom_sf"/>
</dbReference>
<comment type="caution">
    <text evidence="6">The sequence shown here is derived from an EMBL/GenBank/DDBJ whole genome shotgun (WGS) entry which is preliminary data.</text>
</comment>
<evidence type="ECO:0000313" key="7">
    <source>
        <dbReference type="Proteomes" id="UP000647235"/>
    </source>
</evidence>
<dbReference type="Gene3D" id="3.30.70.250">
    <property type="entry name" value="Malonyl-CoA ACP transacylase, ACP-binding"/>
    <property type="match status" value="1"/>
</dbReference>
<dbReference type="SMART" id="SM00827">
    <property type="entry name" value="PKS_AT"/>
    <property type="match status" value="1"/>
</dbReference>
<evidence type="ECO:0000256" key="2">
    <source>
        <dbReference type="ARBA" id="ARBA00023315"/>
    </source>
</evidence>
<keyword evidence="1 4" id="KW-0808">Transferase</keyword>
<organism evidence="6 7">
    <name type="scientific">Dorea hominis</name>
    <dbReference type="NCBI Taxonomy" id="2763040"/>
    <lineage>
        <taxon>Bacteria</taxon>
        <taxon>Bacillati</taxon>
        <taxon>Bacillota</taxon>
        <taxon>Clostridia</taxon>
        <taxon>Lachnospirales</taxon>
        <taxon>Lachnospiraceae</taxon>
        <taxon>Dorea</taxon>
    </lineage>
</organism>
<dbReference type="InterPro" id="IPR004410">
    <property type="entry name" value="Malonyl_CoA-ACP_transAc_FabD"/>
</dbReference>
<feature type="domain" description="Malonyl-CoA:ACP transacylase (MAT)" evidence="5">
    <location>
        <begin position="7"/>
        <end position="296"/>
    </location>
</feature>
<dbReference type="Pfam" id="PF00698">
    <property type="entry name" value="Acyl_transf_1"/>
    <property type="match status" value="1"/>
</dbReference>
<protein>
    <recommendedName>
        <fullName evidence="4">Malonyl CoA-acyl carrier protein transacylase</fullName>
        <ecNumber evidence="4">2.3.1.39</ecNumber>
    </recommendedName>
</protein>
<dbReference type="Gene3D" id="3.40.366.10">
    <property type="entry name" value="Malonyl-Coenzyme A Acyl Carrier Protein, domain 2"/>
    <property type="match status" value="1"/>
</dbReference>
<dbReference type="Proteomes" id="UP000647235">
    <property type="component" value="Unassembled WGS sequence"/>
</dbReference>
<dbReference type="PANTHER" id="PTHR42681">
    <property type="entry name" value="MALONYL-COA-ACYL CARRIER PROTEIN TRANSACYLASE, MITOCHONDRIAL"/>
    <property type="match status" value="1"/>
</dbReference>
<keyword evidence="2 4" id="KW-0012">Acyltransferase</keyword>
<dbReference type="PIRSF" id="PIRSF000446">
    <property type="entry name" value="Mct"/>
    <property type="match status" value="1"/>
</dbReference>
<evidence type="ECO:0000256" key="1">
    <source>
        <dbReference type="ARBA" id="ARBA00022679"/>
    </source>
</evidence>
<dbReference type="InterPro" id="IPR050858">
    <property type="entry name" value="Mal-CoA-ACP_Trans/PKS_FabD"/>
</dbReference>
<keyword evidence="7" id="KW-1185">Reference proteome</keyword>
<evidence type="ECO:0000256" key="3">
    <source>
        <dbReference type="ARBA" id="ARBA00048462"/>
    </source>
</evidence>
<dbReference type="InterPro" id="IPR024925">
    <property type="entry name" value="Malonyl_CoA-ACP_transAc"/>
</dbReference>
<dbReference type="InterPro" id="IPR014043">
    <property type="entry name" value="Acyl_transferase_dom"/>
</dbReference>
<dbReference type="PANTHER" id="PTHR42681:SF1">
    <property type="entry name" value="MALONYL-COA-ACYL CARRIER PROTEIN TRANSACYLASE, MITOCHONDRIAL"/>
    <property type="match status" value="1"/>
</dbReference>